<feature type="active site" description="Nucleophile" evidence="8">
    <location>
        <position position="621"/>
    </location>
</feature>
<keyword evidence="3" id="KW-0677">Repeat</keyword>
<accession>A0ABV1IF66</accession>
<evidence type="ECO:0000256" key="9">
    <source>
        <dbReference type="SAM" id="MobiDB-lite"/>
    </source>
</evidence>
<evidence type="ECO:0000256" key="8">
    <source>
        <dbReference type="PROSITE-ProRule" id="PRU01373"/>
    </source>
</evidence>
<feature type="active site" description="Proton donor/acceptor" evidence="8">
    <location>
        <position position="597"/>
    </location>
</feature>
<evidence type="ECO:0000256" key="3">
    <source>
        <dbReference type="ARBA" id="ARBA00022737"/>
    </source>
</evidence>
<dbReference type="SUPFAM" id="SSF141523">
    <property type="entry name" value="L,D-transpeptidase catalytic domain-like"/>
    <property type="match status" value="1"/>
</dbReference>
<keyword evidence="5 8" id="KW-0573">Peptidoglycan synthesis</keyword>
<dbReference type="Gene3D" id="2.40.440.10">
    <property type="entry name" value="L,D-transpeptidase catalytic domain-like"/>
    <property type="match status" value="1"/>
</dbReference>
<evidence type="ECO:0000313" key="13">
    <source>
        <dbReference type="Proteomes" id="UP001478817"/>
    </source>
</evidence>
<dbReference type="Gene3D" id="2.10.270.10">
    <property type="entry name" value="Cholin Binding"/>
    <property type="match status" value="5"/>
</dbReference>
<dbReference type="EMBL" id="JBBNGS010000006">
    <property type="protein sequence ID" value="MEQ2637536.1"/>
    <property type="molecule type" value="Genomic_DNA"/>
</dbReference>
<keyword evidence="2" id="KW-0808">Transferase</keyword>
<protein>
    <submittedName>
        <fullName evidence="12">L,D-transpeptidase family protein</fullName>
    </submittedName>
</protein>
<dbReference type="Pfam" id="PF19127">
    <property type="entry name" value="Choline_bind_3"/>
    <property type="match status" value="5"/>
</dbReference>
<evidence type="ECO:0000256" key="7">
    <source>
        <dbReference type="PROSITE-ProRule" id="PRU00591"/>
    </source>
</evidence>
<feature type="signal peptide" evidence="10">
    <location>
        <begin position="1"/>
        <end position="18"/>
    </location>
</feature>
<evidence type="ECO:0000256" key="10">
    <source>
        <dbReference type="SAM" id="SignalP"/>
    </source>
</evidence>
<evidence type="ECO:0000256" key="4">
    <source>
        <dbReference type="ARBA" id="ARBA00022960"/>
    </source>
</evidence>
<dbReference type="Pfam" id="PF01473">
    <property type="entry name" value="Choline_bind_1"/>
    <property type="match status" value="3"/>
</dbReference>
<comment type="caution">
    <text evidence="12">The sequence shown here is derived from an EMBL/GenBank/DDBJ whole genome shotgun (WGS) entry which is preliminary data.</text>
</comment>
<organism evidence="12 13">
    <name type="scientific">Paratractidigestivibacter faecalis</name>
    <dbReference type="NCBI Taxonomy" id="2292441"/>
    <lineage>
        <taxon>Bacteria</taxon>
        <taxon>Bacillati</taxon>
        <taxon>Actinomycetota</taxon>
        <taxon>Coriobacteriia</taxon>
        <taxon>Coriobacteriales</taxon>
        <taxon>Atopobiaceae</taxon>
        <taxon>Paratractidigestivibacter</taxon>
    </lineage>
</organism>
<evidence type="ECO:0000313" key="12">
    <source>
        <dbReference type="EMBL" id="MEQ2637536.1"/>
    </source>
</evidence>
<dbReference type="PROSITE" id="PS51170">
    <property type="entry name" value="CW"/>
    <property type="match status" value="1"/>
</dbReference>
<sequence>MRRTSVRTFLAIPVMALAVTLSLSPAAGLQRALADEVPDNVIELPDGGKPKDDEPAAPEGWQEDSGKRTYWRDGQRLTGIQTVDGVDYLFGEDGAMTTGWGIDPKTGSWCYADANGALRTGWLQKNGFWYLLGADHLMLTGWQQEGGSTYYLVTSGAMQTQWALVDGGWYWLGSSGALHTGWAWLGNSWYYLDPAQNGRAVTDGAARVDGTWYAFDASGRMASSGWVLTGGSWYLAEGSGALKTGWHRVNGAWYYLDPTDAKMATGEVTVDGKSYHLDESGAMVASAWVRDATGVWRWYGADGALVATINGLEATFADGSVRSGLTRVGSTWYLLDANVIQTGEQVVDGKTHLFDETTGEAVTGWQKSADGSWLHYDAQGAVQAGWVWDGAWYYLDPETGVMKTGWVQVDGAWYLLSASGAMRTGWNNVGGTWYLMRSSGAMCTGWAWDGSAWYYLESWGGMHTGWLSLNGTWYFLDYDSGYMHTGWTWTGGQYYWFNEDGSLGSVDCTWRDMFQWAQSYYSSTNWLMLTDTSGCRTAIYYGRHGAWRPVKEWICSPGAPATPTVTGEFTVTGKGYSFGNGFTCYYYTQFYGDYLYHSVLYYQNSFRVMDGRLGMHLSHGCVRLDIDNAKWIYDNIPYGTKVVIW</sequence>
<name>A0ABV1IF66_9ACTN</name>
<evidence type="ECO:0000256" key="1">
    <source>
        <dbReference type="ARBA" id="ARBA00004752"/>
    </source>
</evidence>
<reference evidence="12 13" key="1">
    <citation type="submission" date="2024-04" db="EMBL/GenBank/DDBJ databases">
        <title>Human intestinal bacterial collection.</title>
        <authorList>
            <person name="Pauvert C."/>
            <person name="Hitch T.C.A."/>
            <person name="Clavel T."/>
        </authorList>
    </citation>
    <scope>NUCLEOTIDE SEQUENCE [LARGE SCALE GENOMIC DNA]</scope>
    <source>
        <strain evidence="12 13">CLA-AA-H197</strain>
    </source>
</reference>
<dbReference type="RefSeq" id="WP_349182075.1">
    <property type="nucleotide sequence ID" value="NZ_JBBNGS010000006.1"/>
</dbReference>
<keyword evidence="13" id="KW-1185">Reference proteome</keyword>
<feature type="domain" description="L,D-TPase catalytic" evidence="11">
    <location>
        <begin position="526"/>
        <end position="645"/>
    </location>
</feature>
<evidence type="ECO:0000256" key="2">
    <source>
        <dbReference type="ARBA" id="ARBA00022679"/>
    </source>
</evidence>
<feature type="chain" id="PRO_5047497398" evidence="10">
    <location>
        <begin position="19"/>
        <end position="645"/>
    </location>
</feature>
<keyword evidence="10" id="KW-0732">Signal</keyword>
<evidence type="ECO:0000256" key="6">
    <source>
        <dbReference type="ARBA" id="ARBA00023316"/>
    </source>
</evidence>
<gene>
    <name evidence="12" type="ORF">AAAT05_04175</name>
</gene>
<dbReference type="InterPro" id="IPR018337">
    <property type="entry name" value="Cell_wall/Cho-bd_repeat"/>
</dbReference>
<proteinExistence type="predicted"/>
<dbReference type="InterPro" id="IPR038063">
    <property type="entry name" value="Transpep_catalytic_dom"/>
</dbReference>
<dbReference type="SUPFAM" id="SSF69360">
    <property type="entry name" value="Cell wall binding repeat"/>
    <property type="match status" value="3"/>
</dbReference>
<dbReference type="Proteomes" id="UP001478817">
    <property type="component" value="Unassembled WGS sequence"/>
</dbReference>
<keyword evidence="4 8" id="KW-0133">Cell shape</keyword>
<keyword evidence="6 8" id="KW-0961">Cell wall biogenesis/degradation</keyword>
<evidence type="ECO:0000256" key="5">
    <source>
        <dbReference type="ARBA" id="ARBA00022984"/>
    </source>
</evidence>
<dbReference type="PROSITE" id="PS52029">
    <property type="entry name" value="LD_TPASE"/>
    <property type="match status" value="1"/>
</dbReference>
<comment type="pathway">
    <text evidence="1 8">Cell wall biogenesis; peptidoglycan biosynthesis.</text>
</comment>
<feature type="region of interest" description="Disordered" evidence="9">
    <location>
        <begin position="40"/>
        <end position="67"/>
    </location>
</feature>
<dbReference type="InterPro" id="IPR005490">
    <property type="entry name" value="LD_TPept_cat_dom"/>
</dbReference>
<dbReference type="Pfam" id="PF03734">
    <property type="entry name" value="YkuD"/>
    <property type="match status" value="1"/>
</dbReference>
<dbReference type="CDD" id="cd16913">
    <property type="entry name" value="YkuD_like"/>
    <property type="match status" value="1"/>
</dbReference>
<evidence type="ECO:0000259" key="11">
    <source>
        <dbReference type="PROSITE" id="PS52029"/>
    </source>
</evidence>
<feature type="repeat" description="Cell wall-binding" evidence="7">
    <location>
        <begin position="403"/>
        <end position="422"/>
    </location>
</feature>